<accession>U3I1R4</accession>
<feature type="compositionally biased region" description="Polar residues" evidence="1">
    <location>
        <begin position="1"/>
        <end position="14"/>
    </location>
</feature>
<keyword evidence="3" id="KW-1185">Reference proteome</keyword>
<dbReference type="InterPro" id="IPR054446">
    <property type="entry name" value="CIMIP3-like"/>
</dbReference>
<evidence type="ECO:0000313" key="3">
    <source>
        <dbReference type="Proteomes" id="UP000016666"/>
    </source>
</evidence>
<gene>
    <name evidence="2" type="primary">CIMIP3</name>
</gene>
<proteinExistence type="predicted"/>
<reference evidence="2" key="3">
    <citation type="submission" date="2025-09" db="UniProtKB">
        <authorList>
            <consortium name="Ensembl"/>
        </authorList>
    </citation>
    <scope>IDENTIFICATION</scope>
</reference>
<protein>
    <submittedName>
        <fullName evidence="2">Ciliary microtubule inner protein 3</fullName>
    </submittedName>
</protein>
<organism evidence="2 3">
    <name type="scientific">Anas platyrhynchos platyrhynchos</name>
    <name type="common">Northern mallard</name>
    <dbReference type="NCBI Taxonomy" id="8840"/>
    <lineage>
        <taxon>Eukaryota</taxon>
        <taxon>Metazoa</taxon>
        <taxon>Chordata</taxon>
        <taxon>Craniata</taxon>
        <taxon>Vertebrata</taxon>
        <taxon>Euteleostomi</taxon>
        <taxon>Archelosauria</taxon>
        <taxon>Archosauria</taxon>
        <taxon>Dinosauria</taxon>
        <taxon>Saurischia</taxon>
        <taxon>Theropoda</taxon>
        <taxon>Coelurosauria</taxon>
        <taxon>Aves</taxon>
        <taxon>Neognathae</taxon>
        <taxon>Galloanserae</taxon>
        <taxon>Anseriformes</taxon>
        <taxon>Anatidae</taxon>
        <taxon>Anatinae</taxon>
        <taxon>Anas</taxon>
    </lineage>
</organism>
<evidence type="ECO:0000256" key="1">
    <source>
        <dbReference type="SAM" id="MobiDB-lite"/>
    </source>
</evidence>
<dbReference type="HOGENOM" id="CLU_2628362_0_0_1"/>
<dbReference type="PANTHER" id="PTHR35444">
    <property type="entry name" value="RIKEN CDNA 1700001C19 GENE"/>
    <property type="match status" value="1"/>
</dbReference>
<feature type="region of interest" description="Disordered" evidence="1">
    <location>
        <begin position="1"/>
        <end position="71"/>
    </location>
</feature>
<dbReference type="PANTHER" id="PTHR35444:SF1">
    <property type="entry name" value="RIKEN CDNA 1700001C19 GENE"/>
    <property type="match status" value="1"/>
</dbReference>
<dbReference type="AlphaFoldDB" id="U3I1R4"/>
<evidence type="ECO:0000313" key="2">
    <source>
        <dbReference type="Ensembl" id="ENSAPLP00000001184.2"/>
    </source>
</evidence>
<name>U3I1R4_ANAPP</name>
<dbReference type="GeneTree" id="ENSGT00390000014226"/>
<reference evidence="2" key="2">
    <citation type="submission" date="2025-08" db="UniProtKB">
        <authorList>
            <consortium name="Ensembl"/>
        </authorList>
    </citation>
    <scope>IDENTIFICATION</scope>
</reference>
<dbReference type="Proteomes" id="UP000016666">
    <property type="component" value="Chromosome 27"/>
</dbReference>
<sequence length="149" mass="16593">MAGTVLSSSATSSLCPRCPRTPGSPPGRRPHRWQPQLMVCGRDARCPLPDARGTPPTPKRQLSPAGHHKDQPLASRFVPFVAHFGGREPDSFKFLFYTPNCSNSYSPFYTAQRPTCGYHFCHDTDHTKKVTDVSSANIMKWRPVLNTKP</sequence>
<dbReference type="Ensembl" id="ENSAPLT00000001755.2">
    <property type="protein sequence ID" value="ENSAPLP00000001184.2"/>
    <property type="gene ID" value="ENSAPLG00000001761.2"/>
</dbReference>
<dbReference type="Pfam" id="PF22581">
    <property type="entry name" value="CIMIP3"/>
    <property type="match status" value="1"/>
</dbReference>
<reference evidence="2 3" key="1">
    <citation type="submission" date="2017-10" db="EMBL/GenBank/DDBJ databases">
        <title>A new Pekin duck reference genome.</title>
        <authorList>
            <person name="Hou Z.-C."/>
            <person name="Zhou Z.-K."/>
            <person name="Zhu F."/>
            <person name="Hou S.-S."/>
        </authorList>
    </citation>
    <scope>NUCLEOTIDE SEQUENCE [LARGE SCALE GENOMIC DNA]</scope>
</reference>